<evidence type="ECO:0000313" key="1">
    <source>
        <dbReference type="EMBL" id="KAB8304663.1"/>
    </source>
</evidence>
<evidence type="ECO:0000313" key="2">
    <source>
        <dbReference type="Proteomes" id="UP000326757"/>
    </source>
</evidence>
<dbReference type="Proteomes" id="UP000326757">
    <property type="component" value="Unassembled WGS sequence"/>
</dbReference>
<organism evidence="1 2">
    <name type="scientific">Monilinia laxa</name>
    <name type="common">Brown rot fungus</name>
    <name type="synonym">Sclerotinia laxa</name>
    <dbReference type="NCBI Taxonomy" id="61186"/>
    <lineage>
        <taxon>Eukaryota</taxon>
        <taxon>Fungi</taxon>
        <taxon>Dikarya</taxon>
        <taxon>Ascomycota</taxon>
        <taxon>Pezizomycotina</taxon>
        <taxon>Leotiomycetes</taxon>
        <taxon>Helotiales</taxon>
        <taxon>Sclerotiniaceae</taxon>
        <taxon>Monilinia</taxon>
    </lineage>
</organism>
<proteinExistence type="predicted"/>
<gene>
    <name evidence="1" type="ORF">EYC80_004031</name>
</gene>
<keyword evidence="2" id="KW-1185">Reference proteome</keyword>
<comment type="caution">
    <text evidence="1">The sequence shown here is derived from an EMBL/GenBank/DDBJ whole genome shotgun (WGS) entry which is preliminary data.</text>
</comment>
<sequence>MNLPTQKRLYPKRLLGVLNSEDNRSGLLMINFPIRICKIRSCCFNQEGTIHIKLKTRKIKFGKQFHFYRAGKREG</sequence>
<dbReference type="AlphaFoldDB" id="A0A5N6KLI9"/>
<dbReference type="EMBL" id="VIGI01000001">
    <property type="protein sequence ID" value="KAB8304663.1"/>
    <property type="molecule type" value="Genomic_DNA"/>
</dbReference>
<protein>
    <submittedName>
        <fullName evidence="1">Uncharacterized protein</fullName>
    </submittedName>
</protein>
<reference evidence="1 2" key="1">
    <citation type="submission" date="2019-06" db="EMBL/GenBank/DDBJ databases">
        <title>Genome Sequence of the Brown Rot Fungal Pathogen Monilinia laxa.</title>
        <authorList>
            <person name="De Miccolis Angelini R.M."/>
            <person name="Landi L."/>
            <person name="Abate D."/>
            <person name="Pollastro S."/>
            <person name="Romanazzi G."/>
            <person name="Faretra F."/>
        </authorList>
    </citation>
    <scope>NUCLEOTIDE SEQUENCE [LARGE SCALE GENOMIC DNA]</scope>
    <source>
        <strain evidence="1 2">Mlax316</strain>
    </source>
</reference>
<accession>A0A5N6KLI9</accession>
<name>A0A5N6KLI9_MONLA</name>